<dbReference type="Pfam" id="PF02655">
    <property type="entry name" value="ATP-grasp_3"/>
    <property type="match status" value="1"/>
</dbReference>
<evidence type="ECO:0000256" key="2">
    <source>
        <dbReference type="ARBA" id="ARBA00022741"/>
    </source>
</evidence>
<dbReference type="GO" id="GO:0016874">
    <property type="term" value="F:ligase activity"/>
    <property type="evidence" value="ECO:0007669"/>
    <property type="project" value="UniProtKB-KW"/>
</dbReference>
<accession>A0A506UB39</accession>
<dbReference type="GO" id="GO:0005524">
    <property type="term" value="F:ATP binding"/>
    <property type="evidence" value="ECO:0007669"/>
    <property type="project" value="UniProtKB-UniRule"/>
</dbReference>
<dbReference type="EMBL" id="VHLH01000013">
    <property type="protein sequence ID" value="TPW29017.1"/>
    <property type="molecule type" value="Genomic_DNA"/>
</dbReference>
<reference evidence="6 7" key="1">
    <citation type="submission" date="2019-06" db="EMBL/GenBank/DDBJ databases">
        <authorList>
            <person name="Li M."/>
        </authorList>
    </citation>
    <scope>NUCLEOTIDE SEQUENCE [LARGE SCALE GENOMIC DNA]</scope>
    <source>
        <strain evidence="6 7">BGMRC6574</strain>
    </source>
</reference>
<dbReference type="InterPro" id="IPR011761">
    <property type="entry name" value="ATP-grasp"/>
</dbReference>
<evidence type="ECO:0000259" key="5">
    <source>
        <dbReference type="PROSITE" id="PS50975"/>
    </source>
</evidence>
<dbReference type="PANTHER" id="PTHR43585:SF2">
    <property type="entry name" value="ATP-GRASP ENZYME FSQD"/>
    <property type="match status" value="1"/>
</dbReference>
<gene>
    <name evidence="6" type="ORF">FJU11_08545</name>
</gene>
<evidence type="ECO:0000256" key="1">
    <source>
        <dbReference type="ARBA" id="ARBA00022598"/>
    </source>
</evidence>
<keyword evidence="2 4" id="KW-0547">Nucleotide-binding</keyword>
<dbReference type="GO" id="GO:0046872">
    <property type="term" value="F:metal ion binding"/>
    <property type="evidence" value="ECO:0007669"/>
    <property type="project" value="InterPro"/>
</dbReference>
<evidence type="ECO:0000256" key="3">
    <source>
        <dbReference type="ARBA" id="ARBA00022840"/>
    </source>
</evidence>
<dbReference type="SUPFAM" id="SSF56059">
    <property type="entry name" value="Glutathione synthetase ATP-binding domain-like"/>
    <property type="match status" value="1"/>
</dbReference>
<evidence type="ECO:0000313" key="6">
    <source>
        <dbReference type="EMBL" id="TPW29017.1"/>
    </source>
</evidence>
<keyword evidence="1" id="KW-0436">Ligase</keyword>
<dbReference type="InterPro" id="IPR048764">
    <property type="entry name" value="PylC_N"/>
</dbReference>
<dbReference type="Gene3D" id="3.40.50.20">
    <property type="match status" value="1"/>
</dbReference>
<dbReference type="OrthoDB" id="9765608at2"/>
<name>A0A506UB39_9HYPH</name>
<feature type="domain" description="ATP-grasp" evidence="5">
    <location>
        <begin position="123"/>
        <end position="295"/>
    </location>
</feature>
<dbReference type="Proteomes" id="UP000320314">
    <property type="component" value="Unassembled WGS sequence"/>
</dbReference>
<dbReference type="InterPro" id="IPR013815">
    <property type="entry name" value="ATP_grasp_subdomain_1"/>
</dbReference>
<dbReference type="RefSeq" id="WP_141166619.1">
    <property type="nucleotide sequence ID" value="NZ_VHLH01000013.1"/>
</dbReference>
<organism evidence="6 7">
    <name type="scientific">Pararhizobium mangrovi</name>
    <dbReference type="NCBI Taxonomy" id="2590452"/>
    <lineage>
        <taxon>Bacteria</taxon>
        <taxon>Pseudomonadati</taxon>
        <taxon>Pseudomonadota</taxon>
        <taxon>Alphaproteobacteria</taxon>
        <taxon>Hyphomicrobiales</taxon>
        <taxon>Rhizobiaceae</taxon>
        <taxon>Rhizobium/Agrobacterium group</taxon>
        <taxon>Pararhizobium</taxon>
    </lineage>
</organism>
<dbReference type="PROSITE" id="PS50975">
    <property type="entry name" value="ATP_GRASP"/>
    <property type="match status" value="1"/>
</dbReference>
<protein>
    <submittedName>
        <fullName evidence="6">ATP-grasp domain-containing protein</fullName>
    </submittedName>
</protein>
<comment type="caution">
    <text evidence="6">The sequence shown here is derived from an EMBL/GenBank/DDBJ whole genome shotgun (WGS) entry which is preliminary data.</text>
</comment>
<dbReference type="PANTHER" id="PTHR43585">
    <property type="entry name" value="FUMIPYRROLE BIOSYNTHESIS PROTEIN C"/>
    <property type="match status" value="1"/>
</dbReference>
<evidence type="ECO:0000256" key="4">
    <source>
        <dbReference type="PROSITE-ProRule" id="PRU00409"/>
    </source>
</evidence>
<keyword evidence="3 4" id="KW-0067">ATP-binding</keyword>
<dbReference type="Pfam" id="PF21360">
    <property type="entry name" value="PylC-like_N"/>
    <property type="match status" value="1"/>
</dbReference>
<sequence>MTKITILVSSAGRRVALIECFRESARAAGLELEVLACDIEPALSAACQAADRALPVPRCDDPRFIETLLEIAQRFGVDLLVPTIDPELMPLSVAADRFAAIGTQVHVSPPATIEIVRDKLRTAQVLGAANVPVPRTASLEAARAMASDFDWPAFVKPAGGSASRGIRIVQSPSQLPHGTEEPMILQQLLKGPEYTVNMFVDRDGELRSAVAHQRLRIRAGEVEKGRTKRHPVFRELAEGILRAMPQMRGVLCFQVIDDPQAGPMVFEINARFGGGYPLAHRAGAEFTRWLLEETAGLPSRMHDDWLSDVLMLRYDAAFFPTQTVQL</sequence>
<keyword evidence="7" id="KW-1185">Reference proteome</keyword>
<dbReference type="Gene3D" id="3.30.470.20">
    <property type="entry name" value="ATP-grasp fold, B domain"/>
    <property type="match status" value="1"/>
</dbReference>
<proteinExistence type="predicted"/>
<dbReference type="AlphaFoldDB" id="A0A506UB39"/>
<dbReference type="InterPro" id="IPR003806">
    <property type="entry name" value="ATP-grasp_PylC-type"/>
</dbReference>
<dbReference type="InterPro" id="IPR052032">
    <property type="entry name" value="ATP-dep_AA_Ligase"/>
</dbReference>
<evidence type="ECO:0000313" key="7">
    <source>
        <dbReference type="Proteomes" id="UP000320314"/>
    </source>
</evidence>
<dbReference type="Gene3D" id="3.30.1490.20">
    <property type="entry name" value="ATP-grasp fold, A domain"/>
    <property type="match status" value="1"/>
</dbReference>